<evidence type="ECO:0000256" key="9">
    <source>
        <dbReference type="ARBA" id="ARBA00023224"/>
    </source>
</evidence>
<dbReference type="OrthoDB" id="10015690at2759"/>
<dbReference type="GO" id="GO:0019722">
    <property type="term" value="P:calcium-mediated signaling"/>
    <property type="evidence" value="ECO:0007669"/>
    <property type="project" value="TreeGrafter"/>
</dbReference>
<evidence type="ECO:0000256" key="6">
    <source>
        <dbReference type="ARBA" id="ARBA00023136"/>
    </source>
</evidence>
<keyword evidence="8" id="KW-0675">Receptor</keyword>
<dbReference type="InterPro" id="IPR017452">
    <property type="entry name" value="GPCR_Rhodpsn_7TM"/>
</dbReference>
<feature type="region of interest" description="Disordered" evidence="10">
    <location>
        <begin position="1"/>
        <end position="20"/>
    </location>
</feature>
<keyword evidence="2" id="KW-1003">Cell membrane</keyword>
<keyword evidence="6 11" id="KW-0472">Membrane</keyword>
<dbReference type="OMA" id="PICYAFV"/>
<feature type="transmembrane region" description="Helical" evidence="11">
    <location>
        <begin position="215"/>
        <end position="236"/>
    </location>
</feature>
<dbReference type="AlphaFoldDB" id="A0A8B9H962"/>
<dbReference type="FunFam" id="1.20.1070.10:FF:000130">
    <property type="entry name" value="Chemokine (C-C motif) receptor 2"/>
    <property type="match status" value="1"/>
</dbReference>
<dbReference type="GO" id="GO:0007204">
    <property type="term" value="P:positive regulation of cytosolic calcium ion concentration"/>
    <property type="evidence" value="ECO:0007669"/>
    <property type="project" value="TreeGrafter"/>
</dbReference>
<evidence type="ECO:0000256" key="1">
    <source>
        <dbReference type="ARBA" id="ARBA00004651"/>
    </source>
</evidence>
<dbReference type="PANTHER" id="PTHR10489">
    <property type="entry name" value="CELL ADHESION MOLECULE"/>
    <property type="match status" value="1"/>
</dbReference>
<evidence type="ECO:0000259" key="12">
    <source>
        <dbReference type="PROSITE" id="PS50262"/>
    </source>
</evidence>
<dbReference type="Proteomes" id="UP000694621">
    <property type="component" value="Unplaced"/>
</dbReference>
<evidence type="ECO:0000256" key="2">
    <source>
        <dbReference type="ARBA" id="ARBA00022475"/>
    </source>
</evidence>
<dbReference type="PRINTS" id="PR00237">
    <property type="entry name" value="GPCRRHODOPSN"/>
</dbReference>
<dbReference type="PANTHER" id="PTHR10489:SF730">
    <property type="entry name" value="CHEMOKINE XC RECEPTOR 1"/>
    <property type="match status" value="1"/>
</dbReference>
<dbReference type="GO" id="GO:0016493">
    <property type="term" value="F:C-C chemokine receptor activity"/>
    <property type="evidence" value="ECO:0007669"/>
    <property type="project" value="TreeGrafter"/>
</dbReference>
<keyword evidence="4 11" id="KW-1133">Transmembrane helix</keyword>
<evidence type="ECO:0000256" key="3">
    <source>
        <dbReference type="ARBA" id="ARBA00022692"/>
    </source>
</evidence>
<accession>A0A8B9H962</accession>
<feature type="transmembrane region" description="Helical" evidence="11">
    <location>
        <begin position="50"/>
        <end position="74"/>
    </location>
</feature>
<feature type="transmembrane region" description="Helical" evidence="11">
    <location>
        <begin position="125"/>
        <end position="143"/>
    </location>
</feature>
<protein>
    <submittedName>
        <fullName evidence="13">Chemokine (C motif) receptor 1a, duplicate 1</fullName>
    </submittedName>
</protein>
<reference evidence="13" key="1">
    <citation type="submission" date="2025-08" db="UniProtKB">
        <authorList>
            <consortium name="Ensembl"/>
        </authorList>
    </citation>
    <scope>IDENTIFICATION</scope>
</reference>
<comment type="subcellular location">
    <subcellularLocation>
        <location evidence="1">Cell membrane</location>
        <topology evidence="1">Multi-pass membrane protein</topology>
    </subcellularLocation>
</comment>
<dbReference type="PRINTS" id="PR00657">
    <property type="entry name" value="CCCHEMOKINER"/>
</dbReference>
<dbReference type="Gene3D" id="1.20.1070.10">
    <property type="entry name" value="Rhodopsin 7-helix transmembrane proteins"/>
    <property type="match status" value="1"/>
</dbReference>
<dbReference type="GO" id="GO:0060326">
    <property type="term" value="P:cell chemotaxis"/>
    <property type="evidence" value="ECO:0007669"/>
    <property type="project" value="TreeGrafter"/>
</dbReference>
<keyword evidence="5" id="KW-0297">G-protein coupled receptor</keyword>
<evidence type="ECO:0000256" key="8">
    <source>
        <dbReference type="ARBA" id="ARBA00023170"/>
    </source>
</evidence>
<dbReference type="InterPro" id="IPR000276">
    <property type="entry name" value="GPCR_Rhodpsn"/>
</dbReference>
<dbReference type="PROSITE" id="PS50262">
    <property type="entry name" value="G_PROTEIN_RECEP_F1_2"/>
    <property type="match status" value="1"/>
</dbReference>
<keyword evidence="7" id="KW-1015">Disulfide bond</keyword>
<feature type="transmembrane region" description="Helical" evidence="11">
    <location>
        <begin position="86"/>
        <end position="105"/>
    </location>
</feature>
<dbReference type="Pfam" id="PF00001">
    <property type="entry name" value="7tm_1"/>
    <property type="match status" value="1"/>
</dbReference>
<feature type="transmembrane region" description="Helical" evidence="11">
    <location>
        <begin position="286"/>
        <end position="309"/>
    </location>
</feature>
<feature type="compositionally biased region" description="Polar residues" evidence="10">
    <location>
        <begin position="340"/>
        <end position="353"/>
    </location>
</feature>
<feature type="transmembrane region" description="Helical" evidence="11">
    <location>
        <begin position="248"/>
        <end position="274"/>
    </location>
</feature>
<evidence type="ECO:0000256" key="5">
    <source>
        <dbReference type="ARBA" id="ARBA00023040"/>
    </source>
</evidence>
<sequence length="360" mass="41255">MSVAYDTAQPPPRSKKMGSTTELSYDYSSVDYTEYHHPCNKTTLINVGSIAIPVVFSFVVLLSLVGNGLVLAILARYENLRSLTNIFILNLALSDLIFTLGLPFWSSYYLWGWTLGTEGCKGVSFVFYVGFYSSILFLMLMTIQRYVAVVHPLSDWETGQRFAAIPILAWVVSIAAAVPVLLFSEKQKAQEDSTDFHCEFNPDTGKFDTRHQQNIFFVVAFLIMGFCYIRILLAVFKRRTRKKHRTVRLIFCIVAVFFVGWAPYNIVIFLKSIITEPCEVSTRLDYAYYVSKMLAFSHCCLNPVFYVFIGVKFRNHLKGILQKIFRRRSNMDPRSRITSVQSQGSMYSENTENCGRKFPR</sequence>
<evidence type="ECO:0000256" key="11">
    <source>
        <dbReference type="SAM" id="Phobius"/>
    </source>
</evidence>
<evidence type="ECO:0000256" key="7">
    <source>
        <dbReference type="ARBA" id="ARBA00023157"/>
    </source>
</evidence>
<keyword evidence="3 11" id="KW-0812">Transmembrane</keyword>
<feature type="transmembrane region" description="Helical" evidence="11">
    <location>
        <begin position="163"/>
        <end position="183"/>
    </location>
</feature>
<evidence type="ECO:0000313" key="14">
    <source>
        <dbReference type="Proteomes" id="UP000694621"/>
    </source>
</evidence>
<keyword evidence="9" id="KW-0807">Transducer</keyword>
<dbReference type="Ensembl" id="ENSAMXT00005007282.1">
    <property type="protein sequence ID" value="ENSAMXP00005006433.1"/>
    <property type="gene ID" value="ENSAMXG00005003835.1"/>
</dbReference>
<dbReference type="SUPFAM" id="SSF81321">
    <property type="entry name" value="Family A G protein-coupled receptor-like"/>
    <property type="match status" value="1"/>
</dbReference>
<dbReference type="InterPro" id="IPR050119">
    <property type="entry name" value="CCR1-9-like"/>
</dbReference>
<feature type="domain" description="G-protein coupled receptors family 1 profile" evidence="12">
    <location>
        <begin position="66"/>
        <end position="306"/>
    </location>
</feature>
<organism evidence="13 14">
    <name type="scientific">Astyanax mexicanus</name>
    <name type="common">Blind cave fish</name>
    <name type="synonym">Astyanax fasciatus mexicanus</name>
    <dbReference type="NCBI Taxonomy" id="7994"/>
    <lineage>
        <taxon>Eukaryota</taxon>
        <taxon>Metazoa</taxon>
        <taxon>Chordata</taxon>
        <taxon>Craniata</taxon>
        <taxon>Vertebrata</taxon>
        <taxon>Euteleostomi</taxon>
        <taxon>Actinopterygii</taxon>
        <taxon>Neopterygii</taxon>
        <taxon>Teleostei</taxon>
        <taxon>Ostariophysi</taxon>
        <taxon>Characiformes</taxon>
        <taxon>Characoidei</taxon>
        <taxon>Acestrorhamphidae</taxon>
        <taxon>Acestrorhamphinae</taxon>
        <taxon>Astyanax</taxon>
    </lineage>
</organism>
<dbReference type="InterPro" id="IPR000355">
    <property type="entry name" value="Chemokine_rcpt"/>
</dbReference>
<dbReference type="GO" id="GO:0009897">
    <property type="term" value="C:external side of plasma membrane"/>
    <property type="evidence" value="ECO:0007669"/>
    <property type="project" value="TreeGrafter"/>
</dbReference>
<evidence type="ECO:0000313" key="13">
    <source>
        <dbReference type="Ensembl" id="ENSAMXP00005006433.1"/>
    </source>
</evidence>
<dbReference type="GO" id="GO:0006955">
    <property type="term" value="P:immune response"/>
    <property type="evidence" value="ECO:0007669"/>
    <property type="project" value="TreeGrafter"/>
</dbReference>
<proteinExistence type="predicted"/>
<evidence type="ECO:0000256" key="10">
    <source>
        <dbReference type="SAM" id="MobiDB-lite"/>
    </source>
</evidence>
<name>A0A8B9H962_ASTMX</name>
<feature type="region of interest" description="Disordered" evidence="10">
    <location>
        <begin position="340"/>
        <end position="360"/>
    </location>
</feature>
<dbReference type="GO" id="GO:0019957">
    <property type="term" value="F:C-C chemokine binding"/>
    <property type="evidence" value="ECO:0007669"/>
    <property type="project" value="TreeGrafter"/>
</dbReference>
<evidence type="ECO:0000256" key="4">
    <source>
        <dbReference type="ARBA" id="ARBA00022989"/>
    </source>
</evidence>